<dbReference type="HOGENOM" id="CLU_042663_1_0_4"/>
<keyword evidence="7" id="KW-0472">Membrane</keyword>
<evidence type="ECO:0000256" key="3">
    <source>
        <dbReference type="ARBA" id="ARBA00022960"/>
    </source>
</evidence>
<evidence type="ECO:0000313" key="10">
    <source>
        <dbReference type="Proteomes" id="UP000009284"/>
    </source>
</evidence>
<dbReference type="KEGG" id="tas:TASI_0178"/>
<evidence type="ECO:0000256" key="7">
    <source>
        <dbReference type="SAM" id="Phobius"/>
    </source>
</evidence>
<keyword evidence="3 5" id="KW-0133">Cell shape</keyword>
<reference evidence="9 10" key="2">
    <citation type="journal article" date="2012" name="PLoS ONE">
        <title>Genomic characterization of the taylorella genus.</title>
        <authorList>
            <person name="Hebert L."/>
            <person name="Moumen B."/>
            <person name="Pons N."/>
            <person name="Duquesne F."/>
            <person name="Breuil M.F."/>
            <person name="Goux D."/>
            <person name="Batto J.M."/>
            <person name="Laugier C."/>
            <person name="Renault P."/>
            <person name="Petry S."/>
        </authorList>
    </citation>
    <scope>NUCLEOTIDE SEQUENCE [LARGE SCALE GENOMIC DNA]</scope>
    <source>
        <strain evidence="9 10">MCE3</strain>
    </source>
</reference>
<name>G4QDF2_TAYAM</name>
<proteinExistence type="inferred from homology"/>
<feature type="transmembrane region" description="Helical" evidence="7">
    <location>
        <begin position="15"/>
        <end position="33"/>
    </location>
</feature>
<dbReference type="InterPro" id="IPR042175">
    <property type="entry name" value="Cell/Rod_MreC_2"/>
</dbReference>
<dbReference type="Gene3D" id="2.40.10.350">
    <property type="entry name" value="Rod shape-determining protein MreC, domain 2"/>
    <property type="match status" value="1"/>
</dbReference>
<dbReference type="InterPro" id="IPR055342">
    <property type="entry name" value="MreC_beta-barrel_core"/>
</dbReference>
<gene>
    <name evidence="9" type="ordered locus">TASI_0178</name>
</gene>
<dbReference type="EMBL" id="CP003059">
    <property type="protein sequence ID" value="AEP35969.1"/>
    <property type="molecule type" value="Genomic_DNA"/>
</dbReference>
<reference key="1">
    <citation type="submission" date="2011-09" db="EMBL/GenBank/DDBJ databases">
        <title>Genomic characterization of the Taylorella genus.</title>
        <authorList>
            <person name="Hebert L."/>
            <person name="Moumen B."/>
            <person name="Pons N."/>
            <person name="Duquesne F."/>
            <person name="Breuil M.-F."/>
            <person name="Goux D."/>
            <person name="Batto J.-M."/>
            <person name="Renault P."/>
            <person name="Laugier C."/>
            <person name="Petry S."/>
        </authorList>
    </citation>
    <scope>NUCLEOTIDE SEQUENCE</scope>
    <source>
        <strain>MCE3</strain>
    </source>
</reference>
<keyword evidence="6" id="KW-0175">Coiled coil</keyword>
<keyword evidence="7" id="KW-0812">Transmembrane</keyword>
<feature type="domain" description="Rod shape-determining protein MreC beta-barrel core" evidence="8">
    <location>
        <begin position="133"/>
        <end position="275"/>
    </location>
</feature>
<comment type="similarity">
    <text evidence="1 5">Belongs to the MreC family.</text>
</comment>
<protein>
    <recommendedName>
        <fullName evidence="2 5">Cell shape-determining protein MreC</fullName>
    </recommendedName>
    <alternativeName>
        <fullName evidence="4 5">Cell shape protein MreC</fullName>
    </alternativeName>
</protein>
<dbReference type="Proteomes" id="UP000009284">
    <property type="component" value="Chromosome"/>
</dbReference>
<evidence type="ECO:0000259" key="8">
    <source>
        <dbReference type="Pfam" id="PF04085"/>
    </source>
</evidence>
<evidence type="ECO:0000256" key="2">
    <source>
        <dbReference type="ARBA" id="ARBA00013855"/>
    </source>
</evidence>
<evidence type="ECO:0000256" key="5">
    <source>
        <dbReference type="PIRNR" id="PIRNR038471"/>
    </source>
</evidence>
<comment type="function">
    <text evidence="5">Involved in formation and maintenance of cell shape.</text>
</comment>
<dbReference type="Pfam" id="PF04085">
    <property type="entry name" value="MreC"/>
    <property type="match status" value="1"/>
</dbReference>
<dbReference type="Gene3D" id="2.40.10.340">
    <property type="entry name" value="Rod shape-determining protein MreC, domain 1"/>
    <property type="match status" value="1"/>
</dbReference>
<evidence type="ECO:0000256" key="1">
    <source>
        <dbReference type="ARBA" id="ARBA00009369"/>
    </source>
</evidence>
<evidence type="ECO:0000256" key="6">
    <source>
        <dbReference type="SAM" id="Coils"/>
    </source>
</evidence>
<dbReference type="PIRSF" id="PIRSF038471">
    <property type="entry name" value="MreC"/>
    <property type="match status" value="1"/>
</dbReference>
<dbReference type="GO" id="GO:0005886">
    <property type="term" value="C:plasma membrane"/>
    <property type="evidence" value="ECO:0007669"/>
    <property type="project" value="TreeGrafter"/>
</dbReference>
<dbReference type="RefSeq" id="WP_014110868.1">
    <property type="nucleotide sequence ID" value="NC_016043.1"/>
</dbReference>
<dbReference type="PANTHER" id="PTHR34138:SF1">
    <property type="entry name" value="CELL SHAPE-DETERMINING PROTEIN MREC"/>
    <property type="match status" value="1"/>
</dbReference>
<keyword evidence="7" id="KW-1133">Transmembrane helix</keyword>
<dbReference type="InterPro" id="IPR007221">
    <property type="entry name" value="MreC"/>
</dbReference>
<organism evidence="9 10">
    <name type="scientific">Taylorella asinigenitalis (strain MCE3)</name>
    <dbReference type="NCBI Taxonomy" id="1008459"/>
    <lineage>
        <taxon>Bacteria</taxon>
        <taxon>Pseudomonadati</taxon>
        <taxon>Pseudomonadota</taxon>
        <taxon>Betaproteobacteria</taxon>
        <taxon>Burkholderiales</taxon>
        <taxon>Alcaligenaceae</taxon>
        <taxon>Taylorella</taxon>
    </lineage>
</organism>
<accession>G4QDF2</accession>
<evidence type="ECO:0000256" key="4">
    <source>
        <dbReference type="ARBA" id="ARBA00032089"/>
    </source>
</evidence>
<dbReference type="eggNOG" id="COG1792">
    <property type="taxonomic scope" value="Bacteria"/>
</dbReference>
<dbReference type="NCBIfam" id="TIGR00219">
    <property type="entry name" value="mreC"/>
    <property type="match status" value="1"/>
</dbReference>
<dbReference type="GO" id="GO:0008360">
    <property type="term" value="P:regulation of cell shape"/>
    <property type="evidence" value="ECO:0007669"/>
    <property type="project" value="UniProtKB-KW"/>
</dbReference>
<dbReference type="STRING" id="1008459.TASI_0178"/>
<dbReference type="InterPro" id="IPR042177">
    <property type="entry name" value="Cell/Rod_1"/>
</dbReference>
<dbReference type="OrthoDB" id="9808025at2"/>
<dbReference type="AlphaFoldDB" id="G4QDF2"/>
<feature type="coiled-coil region" evidence="6">
    <location>
        <begin position="92"/>
        <end position="119"/>
    </location>
</feature>
<dbReference type="PANTHER" id="PTHR34138">
    <property type="entry name" value="CELL SHAPE-DETERMINING PROTEIN MREC"/>
    <property type="match status" value="1"/>
</dbReference>
<keyword evidence="10" id="KW-1185">Reference proteome</keyword>
<sequence>MPQEKSWRLFKDGNLSSSTVLLMIIFCVAVMIIDSRTSWLTPVRQTLAAVIDPTYRVAIWPKNIIDKIYRWFNAVDLAQLSVQESQRKSIDLTQLQTQALQLTAENAQLRRLLELKENIPVKSLAVEILYIPNNPVKGNIVLNKGEREGIKAGMPVIGEGGLVGQIQRASTRTSETILITDESIQIPAILVRNGLRVVVYGAGSGYPLELRYLSPGADIMVGDEVVTSGIGGIYPSGLAIGKVIRIDQSSAQGFVVGLVEPMARPNRNKHFLVLKTEGTQKIEELNEEGNHE</sequence>
<evidence type="ECO:0000313" key="9">
    <source>
        <dbReference type="EMBL" id="AEP35969.1"/>
    </source>
</evidence>